<sequence length="251" mass="28245">MKQLIKVLAVVLWMPMAWASVGNVHLDKVSVDIRDQASLQRGVKLFTNYCLGCHSMKYSRYERIANDAGIPNEVYEKNLIFGDDKIGSLMTIAMDSKDSKTWFGATPPDLTLVARLRGADWLYSYLRGFYKDESRPWGVNNVVFKDVGMPHVLVELQGLCAKPPHIGAVTEIDPLSGQVKGKSGCEEFAMKGSMTPEEYDAAMRDLVNFLVYVGEPARLQAEAIAPWVLGFLVILFIFAYLLNKEYWKDVH</sequence>
<keyword evidence="6 8" id="KW-0408">Iron</keyword>
<evidence type="ECO:0000256" key="6">
    <source>
        <dbReference type="ARBA" id="ARBA00023004"/>
    </source>
</evidence>
<evidence type="ECO:0000256" key="1">
    <source>
        <dbReference type="ARBA" id="ARBA00004370"/>
    </source>
</evidence>
<name>A0AB39UWQ2_9GAMM</name>
<dbReference type="InterPro" id="IPR009056">
    <property type="entry name" value="Cyt_c-like_dom"/>
</dbReference>
<reference evidence="12" key="1">
    <citation type="submission" date="2024-05" db="EMBL/GenBank/DDBJ databases">
        <title>Genome sequencing of novel strain.</title>
        <authorList>
            <person name="Ganbat D."/>
            <person name="Ganbat S."/>
            <person name="Lee S.-J."/>
        </authorList>
    </citation>
    <scope>NUCLEOTIDE SEQUENCE</scope>
    <source>
        <strain evidence="12">SMD15-11</strain>
    </source>
</reference>
<feature type="transmembrane region" description="Helical" evidence="9">
    <location>
        <begin position="224"/>
        <end position="242"/>
    </location>
</feature>
<protein>
    <submittedName>
        <fullName evidence="12">Cytochrome c1</fullName>
    </submittedName>
</protein>
<evidence type="ECO:0000256" key="7">
    <source>
        <dbReference type="ARBA" id="ARBA00023136"/>
    </source>
</evidence>
<organism evidence="12">
    <name type="scientific">Thermohahella caldifontis</name>
    <dbReference type="NCBI Taxonomy" id="3142973"/>
    <lineage>
        <taxon>Bacteria</taxon>
        <taxon>Pseudomonadati</taxon>
        <taxon>Pseudomonadota</taxon>
        <taxon>Gammaproteobacteria</taxon>
        <taxon>Oceanospirillales</taxon>
        <taxon>Hahellaceae</taxon>
        <taxon>Thermohahella</taxon>
    </lineage>
</organism>
<dbReference type="InterPro" id="IPR036909">
    <property type="entry name" value="Cyt_c-like_dom_sf"/>
</dbReference>
<evidence type="ECO:0000259" key="11">
    <source>
        <dbReference type="PROSITE" id="PS51007"/>
    </source>
</evidence>
<evidence type="ECO:0000256" key="10">
    <source>
        <dbReference type="SAM" id="SignalP"/>
    </source>
</evidence>
<dbReference type="InterPro" id="IPR002326">
    <property type="entry name" value="Cyt_c1"/>
</dbReference>
<feature type="binding site" description="covalent" evidence="8">
    <location>
        <position position="53"/>
    </location>
    <ligand>
        <name>heme c</name>
        <dbReference type="ChEBI" id="CHEBI:61717"/>
    </ligand>
</feature>
<evidence type="ECO:0000256" key="4">
    <source>
        <dbReference type="ARBA" id="ARBA00022723"/>
    </source>
</evidence>
<dbReference type="AlphaFoldDB" id="A0AB39UWQ2"/>
<gene>
    <name evidence="12" type="ORF">AAIA72_00090</name>
</gene>
<dbReference type="GO" id="GO:0046872">
    <property type="term" value="F:metal ion binding"/>
    <property type="evidence" value="ECO:0007669"/>
    <property type="project" value="UniProtKB-KW"/>
</dbReference>
<evidence type="ECO:0000256" key="8">
    <source>
        <dbReference type="PIRSR" id="PIRSR602326-1"/>
    </source>
</evidence>
<feature type="chain" id="PRO_5044335224" evidence="10">
    <location>
        <begin position="20"/>
        <end position="251"/>
    </location>
</feature>
<dbReference type="SUPFAM" id="SSF46626">
    <property type="entry name" value="Cytochrome c"/>
    <property type="match status" value="1"/>
</dbReference>
<keyword evidence="3 9" id="KW-0812">Transmembrane</keyword>
<dbReference type="Pfam" id="PF02167">
    <property type="entry name" value="Cytochrom_C1"/>
    <property type="match status" value="1"/>
</dbReference>
<evidence type="ECO:0000256" key="3">
    <source>
        <dbReference type="ARBA" id="ARBA00022692"/>
    </source>
</evidence>
<feature type="binding site" description="covalent" evidence="8">
    <location>
        <position position="54"/>
    </location>
    <ligand>
        <name>heme c</name>
        <dbReference type="ChEBI" id="CHEBI:61717"/>
    </ligand>
</feature>
<keyword evidence="5 9" id="KW-1133">Transmembrane helix</keyword>
<dbReference type="PROSITE" id="PS51007">
    <property type="entry name" value="CYTC"/>
    <property type="match status" value="1"/>
</dbReference>
<dbReference type="Gene3D" id="1.10.760.10">
    <property type="entry name" value="Cytochrome c-like domain"/>
    <property type="match status" value="1"/>
</dbReference>
<dbReference type="RefSeq" id="WP_369601431.1">
    <property type="nucleotide sequence ID" value="NZ_CP154858.1"/>
</dbReference>
<keyword evidence="10" id="KW-0732">Signal</keyword>
<evidence type="ECO:0000256" key="5">
    <source>
        <dbReference type="ARBA" id="ARBA00022989"/>
    </source>
</evidence>
<keyword evidence="2 8" id="KW-0349">Heme</keyword>
<feature type="domain" description="Cytochrome c" evidence="11">
    <location>
        <begin position="37"/>
        <end position="214"/>
    </location>
</feature>
<dbReference type="GO" id="GO:0016020">
    <property type="term" value="C:membrane"/>
    <property type="evidence" value="ECO:0007669"/>
    <property type="project" value="UniProtKB-SubCell"/>
</dbReference>
<accession>A0AB39UWQ2</accession>
<dbReference type="EMBL" id="CP154858">
    <property type="protein sequence ID" value="XDT72424.1"/>
    <property type="molecule type" value="Genomic_DNA"/>
</dbReference>
<feature type="signal peptide" evidence="10">
    <location>
        <begin position="1"/>
        <end position="19"/>
    </location>
</feature>
<dbReference type="GO" id="GO:0020037">
    <property type="term" value="F:heme binding"/>
    <property type="evidence" value="ECO:0007669"/>
    <property type="project" value="InterPro"/>
</dbReference>
<dbReference type="PANTHER" id="PTHR10266">
    <property type="entry name" value="CYTOCHROME C1"/>
    <property type="match status" value="1"/>
</dbReference>
<proteinExistence type="predicted"/>
<evidence type="ECO:0000256" key="9">
    <source>
        <dbReference type="SAM" id="Phobius"/>
    </source>
</evidence>
<dbReference type="PANTHER" id="PTHR10266:SF3">
    <property type="entry name" value="CYTOCHROME C1, HEME PROTEIN, MITOCHONDRIAL"/>
    <property type="match status" value="1"/>
</dbReference>
<evidence type="ECO:0000313" key="12">
    <source>
        <dbReference type="EMBL" id="XDT72424.1"/>
    </source>
</evidence>
<evidence type="ECO:0000256" key="2">
    <source>
        <dbReference type="ARBA" id="ARBA00022617"/>
    </source>
</evidence>
<comment type="subcellular location">
    <subcellularLocation>
        <location evidence="1">Membrane</location>
    </subcellularLocation>
</comment>
<dbReference type="KEGG" id="tcd:AAIA72_00090"/>
<keyword evidence="7 9" id="KW-0472">Membrane</keyword>
<dbReference type="GO" id="GO:0009055">
    <property type="term" value="F:electron transfer activity"/>
    <property type="evidence" value="ECO:0007669"/>
    <property type="project" value="InterPro"/>
</dbReference>
<feature type="binding site" description="covalent" evidence="8">
    <location>
        <position position="50"/>
    </location>
    <ligand>
        <name>heme c</name>
        <dbReference type="ChEBI" id="CHEBI:61717"/>
    </ligand>
</feature>
<keyword evidence="4 8" id="KW-0479">Metal-binding</keyword>
<comment type="cofactor">
    <cofactor evidence="8">
        <name>heme c</name>
        <dbReference type="ChEBI" id="CHEBI:61717"/>
    </cofactor>
    <text evidence="8">Binds 1 heme c group covalently per subunit.</text>
</comment>